<feature type="region of interest" description="Disordered" evidence="1">
    <location>
        <begin position="1"/>
        <end position="24"/>
    </location>
</feature>
<reference evidence="3" key="1">
    <citation type="journal article" date="2019" name="Int. J. Syst. Evol. Microbiol.">
        <title>The Global Catalogue of Microorganisms (GCM) 10K type strain sequencing project: providing services to taxonomists for standard genome sequencing and annotation.</title>
        <authorList>
            <consortium name="The Broad Institute Genomics Platform"/>
            <consortium name="The Broad Institute Genome Sequencing Center for Infectious Disease"/>
            <person name="Wu L."/>
            <person name="Ma J."/>
        </authorList>
    </citation>
    <scope>NUCLEOTIDE SEQUENCE [LARGE SCALE GENOMIC DNA]</scope>
    <source>
        <strain evidence="3">CCM 8653</strain>
    </source>
</reference>
<keyword evidence="3" id="KW-1185">Reference proteome</keyword>
<feature type="compositionally biased region" description="Low complexity" evidence="1">
    <location>
        <begin position="15"/>
        <end position="24"/>
    </location>
</feature>
<accession>A0ABQ2B976</accession>
<gene>
    <name evidence="2" type="ORF">GCM10007368_32460</name>
</gene>
<feature type="compositionally biased region" description="Basic and acidic residues" evidence="1">
    <location>
        <begin position="1"/>
        <end position="14"/>
    </location>
</feature>
<dbReference type="Proteomes" id="UP000632535">
    <property type="component" value="Unassembled WGS sequence"/>
</dbReference>
<evidence type="ECO:0000313" key="3">
    <source>
        <dbReference type="Proteomes" id="UP000632535"/>
    </source>
</evidence>
<comment type="caution">
    <text evidence="2">The sequence shown here is derived from an EMBL/GenBank/DDBJ whole genome shotgun (WGS) entry which is preliminary data.</text>
</comment>
<evidence type="ECO:0008006" key="4">
    <source>
        <dbReference type="Google" id="ProtNLM"/>
    </source>
</evidence>
<protein>
    <recommendedName>
        <fullName evidence="4">DNA-binding protein</fullName>
    </recommendedName>
</protein>
<sequence length="146" mass="14949">MVHGRGMESKHDLPDAAGDQGAADAEARARATLLALGADALAPRPWQPAGVPPSAADLVRHYLWRSARGDLTPEQDAAGALAALALVPAARAEADQLETAALFSARAAGHTFGRMAAARGLGSPQAVQQRLDRLVARSGAAAEDDA</sequence>
<name>A0ABQ2B976_9MICO</name>
<evidence type="ECO:0000256" key="1">
    <source>
        <dbReference type="SAM" id="MobiDB-lite"/>
    </source>
</evidence>
<dbReference type="EMBL" id="BMDG01000012">
    <property type="protein sequence ID" value="GGI10685.1"/>
    <property type="molecule type" value="Genomic_DNA"/>
</dbReference>
<evidence type="ECO:0000313" key="2">
    <source>
        <dbReference type="EMBL" id="GGI10685.1"/>
    </source>
</evidence>
<organism evidence="2 3">
    <name type="scientific">Isoptericola cucumis</name>
    <dbReference type="NCBI Taxonomy" id="1776856"/>
    <lineage>
        <taxon>Bacteria</taxon>
        <taxon>Bacillati</taxon>
        <taxon>Actinomycetota</taxon>
        <taxon>Actinomycetes</taxon>
        <taxon>Micrococcales</taxon>
        <taxon>Promicromonosporaceae</taxon>
        <taxon>Isoptericola</taxon>
    </lineage>
</organism>
<proteinExistence type="predicted"/>